<reference evidence="1" key="1">
    <citation type="submission" date="2021-02" db="EMBL/GenBank/DDBJ databases">
        <authorList>
            <person name="Nieuwenhuis M."/>
            <person name="Van De Peppel L.J.J."/>
        </authorList>
    </citation>
    <scope>NUCLEOTIDE SEQUENCE</scope>
    <source>
        <strain evidence="1">D49</strain>
    </source>
</reference>
<protein>
    <recommendedName>
        <fullName evidence="3">Aminoglycoside phosphotransferase domain-containing protein</fullName>
    </recommendedName>
</protein>
<dbReference type="EMBL" id="JABCKI010005783">
    <property type="protein sequence ID" value="KAG5638074.1"/>
    <property type="molecule type" value="Genomic_DNA"/>
</dbReference>
<dbReference type="OrthoDB" id="2831558at2759"/>
<reference evidence="1" key="2">
    <citation type="submission" date="2021-10" db="EMBL/GenBank/DDBJ databases">
        <title>Phylogenomics reveals ancestral predisposition of the termite-cultivated fungus Termitomyces towards a domesticated lifestyle.</title>
        <authorList>
            <person name="Auxier B."/>
            <person name="Grum-Grzhimaylo A."/>
            <person name="Cardenas M.E."/>
            <person name="Lodge J.D."/>
            <person name="Laessoe T."/>
            <person name="Pedersen O."/>
            <person name="Smith M.E."/>
            <person name="Kuyper T.W."/>
            <person name="Franco-Molano E.A."/>
            <person name="Baroni T.J."/>
            <person name="Aanen D.K."/>
        </authorList>
    </citation>
    <scope>NUCLEOTIDE SEQUENCE</scope>
    <source>
        <strain evidence="1">D49</strain>
    </source>
</reference>
<proteinExistence type="predicted"/>
<evidence type="ECO:0000313" key="1">
    <source>
        <dbReference type="EMBL" id="KAG5638074.1"/>
    </source>
</evidence>
<accession>A0A9P7FVX1</accession>
<dbReference type="Proteomes" id="UP000717328">
    <property type="component" value="Unassembled WGS sequence"/>
</dbReference>
<gene>
    <name evidence="1" type="ORF">H0H81_001923</name>
</gene>
<evidence type="ECO:0008006" key="3">
    <source>
        <dbReference type="Google" id="ProtNLM"/>
    </source>
</evidence>
<name>A0A9P7FVX1_9AGAR</name>
<comment type="caution">
    <text evidence="1">The sequence shown here is derived from an EMBL/GenBank/DDBJ whole genome shotgun (WGS) entry which is preliminary data.</text>
</comment>
<sequence length="110" mass="12409">MMHEWWRGARRDIDGDRGPWPDTTSYIVAAARFQKLCITKGLGSDSPYLCSRHESRAEIEQLLDMCIAAAPHLAPFDPELIAPTIAHPDLSVSNIIVDAHDLMEKWKIIN</sequence>
<organism evidence="1 2">
    <name type="scientific">Sphagnurus paluster</name>
    <dbReference type="NCBI Taxonomy" id="117069"/>
    <lineage>
        <taxon>Eukaryota</taxon>
        <taxon>Fungi</taxon>
        <taxon>Dikarya</taxon>
        <taxon>Basidiomycota</taxon>
        <taxon>Agaricomycotina</taxon>
        <taxon>Agaricomycetes</taxon>
        <taxon>Agaricomycetidae</taxon>
        <taxon>Agaricales</taxon>
        <taxon>Tricholomatineae</taxon>
        <taxon>Lyophyllaceae</taxon>
        <taxon>Sphagnurus</taxon>
    </lineage>
</organism>
<dbReference type="AlphaFoldDB" id="A0A9P7FVX1"/>
<keyword evidence="2" id="KW-1185">Reference proteome</keyword>
<evidence type="ECO:0000313" key="2">
    <source>
        <dbReference type="Proteomes" id="UP000717328"/>
    </source>
</evidence>